<keyword evidence="5" id="KW-0378">Hydrolase</keyword>
<dbReference type="AlphaFoldDB" id="F2UMQ9"/>
<proteinExistence type="inferred from homology"/>
<feature type="domain" description="Peptidase M43 pregnancy-associated plasma-A" evidence="10">
    <location>
        <begin position="189"/>
        <end position="311"/>
    </location>
</feature>
<dbReference type="GO" id="GO:0006508">
    <property type="term" value="P:proteolysis"/>
    <property type="evidence" value="ECO:0007669"/>
    <property type="project" value="UniProtKB-KW"/>
</dbReference>
<dbReference type="InParanoid" id="F2UMQ9"/>
<evidence type="ECO:0000313" key="12">
    <source>
        <dbReference type="Proteomes" id="UP000007799"/>
    </source>
</evidence>
<evidence type="ECO:0000256" key="4">
    <source>
        <dbReference type="ARBA" id="ARBA00022729"/>
    </source>
</evidence>
<keyword evidence="8" id="KW-1015">Disulfide bond</keyword>
<accession>F2UMQ9</accession>
<dbReference type="EMBL" id="GL832983">
    <property type="protein sequence ID" value="EGD78408.1"/>
    <property type="molecule type" value="Genomic_DNA"/>
</dbReference>
<dbReference type="Gene3D" id="3.40.390.10">
    <property type="entry name" value="Collagenase (Catalytic Domain)"/>
    <property type="match status" value="1"/>
</dbReference>
<dbReference type="SUPFAM" id="SSF55486">
    <property type="entry name" value="Metalloproteases ('zincins'), catalytic domain"/>
    <property type="match status" value="1"/>
</dbReference>
<comment type="similarity">
    <text evidence="1">Belongs to the peptidase M43B family.</text>
</comment>
<dbReference type="GO" id="GO:0046872">
    <property type="term" value="F:metal ion binding"/>
    <property type="evidence" value="ECO:0007669"/>
    <property type="project" value="UniProtKB-KW"/>
</dbReference>
<evidence type="ECO:0000256" key="2">
    <source>
        <dbReference type="ARBA" id="ARBA00022670"/>
    </source>
</evidence>
<dbReference type="Proteomes" id="UP000007799">
    <property type="component" value="Unassembled WGS sequence"/>
</dbReference>
<keyword evidence="7" id="KW-0482">Metalloprotease</keyword>
<reference evidence="11" key="1">
    <citation type="submission" date="2009-08" db="EMBL/GenBank/DDBJ databases">
        <title>Annotation of Salpingoeca rosetta.</title>
        <authorList>
            <consortium name="The Broad Institute Genome Sequencing Platform"/>
            <person name="Russ C."/>
            <person name="Cuomo C."/>
            <person name="Burger G."/>
            <person name="Gray M.W."/>
            <person name="Holland P.W.H."/>
            <person name="King N."/>
            <person name="Lang F.B.F."/>
            <person name="Roger A.J."/>
            <person name="Ruiz-Trillo I."/>
            <person name="Young S.K."/>
            <person name="Zeng Q."/>
            <person name="Gargeya S."/>
            <person name="Alvarado L."/>
            <person name="Berlin A."/>
            <person name="Chapman S.B."/>
            <person name="Chen Z."/>
            <person name="Freedman E."/>
            <person name="Gellesch M."/>
            <person name="Goldberg J."/>
            <person name="Griggs A."/>
            <person name="Gujja S."/>
            <person name="Heilman E."/>
            <person name="Heiman D."/>
            <person name="Howarth C."/>
            <person name="Mehta T."/>
            <person name="Neiman D."/>
            <person name="Pearson M."/>
            <person name="Roberts A."/>
            <person name="Saif S."/>
            <person name="Shea T."/>
            <person name="Shenoy N."/>
            <person name="Sisk P."/>
            <person name="Stolte C."/>
            <person name="Sykes S."/>
            <person name="White J."/>
            <person name="Yandava C."/>
            <person name="Haas B."/>
            <person name="Nusbaum C."/>
            <person name="Birren B."/>
        </authorList>
    </citation>
    <scope>NUCLEOTIDE SEQUENCE [LARGE SCALE GENOMIC DNA]</scope>
    <source>
        <strain evidence="11">ATCC 50818</strain>
    </source>
</reference>
<evidence type="ECO:0000256" key="3">
    <source>
        <dbReference type="ARBA" id="ARBA00022723"/>
    </source>
</evidence>
<dbReference type="GeneID" id="16069895"/>
<feature type="chain" id="PRO_5003290814" description="Peptidase M43 pregnancy-associated plasma-A domain-containing protein" evidence="9">
    <location>
        <begin position="28"/>
        <end position="458"/>
    </location>
</feature>
<evidence type="ECO:0000256" key="8">
    <source>
        <dbReference type="ARBA" id="ARBA00023157"/>
    </source>
</evidence>
<dbReference type="PANTHER" id="PTHR47466:SF1">
    <property type="entry name" value="METALLOPROTEASE MEP1 (AFU_ORTHOLOGUE AFUA_1G07730)-RELATED"/>
    <property type="match status" value="1"/>
</dbReference>
<keyword evidence="12" id="KW-1185">Reference proteome</keyword>
<dbReference type="OrthoDB" id="536211at2759"/>
<gene>
    <name evidence="11" type="ORF">PTSG_09104</name>
</gene>
<dbReference type="GO" id="GO:0008237">
    <property type="term" value="F:metallopeptidase activity"/>
    <property type="evidence" value="ECO:0007669"/>
    <property type="project" value="UniProtKB-KW"/>
</dbReference>
<evidence type="ECO:0000256" key="9">
    <source>
        <dbReference type="SAM" id="SignalP"/>
    </source>
</evidence>
<keyword evidence="6" id="KW-0862">Zinc</keyword>
<sequence length="458" mass="51330">MKRCCWPSAVLPTYLLVVLLLALAASGEVIPRCGDRQLSQEEVEAQSGIVEASAAKRQALMQSTSKRTVLHAFQQQQRARAVNDYLDTYTLLTLDIPINYYVVHHEDGTGYVEEAMLEAQTAVMNDRFASPIDTGLRFHTNATVYINDTSLAMLCGHRRQFIAARYVILDGRDPAESLNVLVCRSRRFLGVAVFPWEAPEDDALQSINLHPGSLPGGYVADFNEGDTLVHEAGHYFGLFHVFEGTTCSRRRGDFIRDTAAQKYPTSGCPSPEESADTCPHRRGHDNIHNYMDYSTDACIDRFTRWQVVYMRYYTEYFRPRLSNAALVVEASSATCTDLGWQPADGVVGANGRGVCAESRVGSGDQCLTGDWFDAFFHCQSIGARMCTSDELMSMDNKGDIGRCRGLLRNRLVWTTNFCSRARRAVVRLRRRRPPKMECRPPERQAGTILCCADDTDTR</sequence>
<dbReference type="Pfam" id="PF05572">
    <property type="entry name" value="Peptidase_M43"/>
    <property type="match status" value="1"/>
</dbReference>
<evidence type="ECO:0000256" key="5">
    <source>
        <dbReference type="ARBA" id="ARBA00022801"/>
    </source>
</evidence>
<evidence type="ECO:0000256" key="7">
    <source>
        <dbReference type="ARBA" id="ARBA00023049"/>
    </source>
</evidence>
<dbReference type="InterPro" id="IPR024079">
    <property type="entry name" value="MetalloPept_cat_dom_sf"/>
</dbReference>
<evidence type="ECO:0000256" key="1">
    <source>
        <dbReference type="ARBA" id="ARBA00008721"/>
    </source>
</evidence>
<keyword evidence="3" id="KW-0479">Metal-binding</keyword>
<dbReference type="PANTHER" id="PTHR47466">
    <property type="match status" value="1"/>
</dbReference>
<evidence type="ECO:0000259" key="10">
    <source>
        <dbReference type="Pfam" id="PF05572"/>
    </source>
</evidence>
<protein>
    <recommendedName>
        <fullName evidence="10">Peptidase M43 pregnancy-associated plasma-A domain-containing protein</fullName>
    </recommendedName>
</protein>
<dbReference type="InterPro" id="IPR008754">
    <property type="entry name" value="Peptidase_M43"/>
</dbReference>
<organism evidence="12">
    <name type="scientific">Salpingoeca rosetta (strain ATCC 50818 / BSB-021)</name>
    <dbReference type="NCBI Taxonomy" id="946362"/>
    <lineage>
        <taxon>Eukaryota</taxon>
        <taxon>Choanoflagellata</taxon>
        <taxon>Craspedida</taxon>
        <taxon>Salpingoecidae</taxon>
        <taxon>Salpingoeca</taxon>
    </lineage>
</organism>
<keyword evidence="4 9" id="KW-0732">Signal</keyword>
<dbReference type="eggNOG" id="ENOG502S6EM">
    <property type="taxonomic scope" value="Eukaryota"/>
</dbReference>
<evidence type="ECO:0000256" key="6">
    <source>
        <dbReference type="ARBA" id="ARBA00022833"/>
    </source>
</evidence>
<evidence type="ECO:0000313" key="11">
    <source>
        <dbReference type="EMBL" id="EGD78408.1"/>
    </source>
</evidence>
<keyword evidence="2" id="KW-0645">Protease</keyword>
<dbReference type="STRING" id="946362.F2UMQ9"/>
<feature type="signal peptide" evidence="9">
    <location>
        <begin position="1"/>
        <end position="27"/>
    </location>
</feature>
<dbReference type="RefSeq" id="XP_004989357.1">
    <property type="nucleotide sequence ID" value="XM_004989300.1"/>
</dbReference>
<name>F2UMQ9_SALR5</name>
<dbReference type="KEGG" id="sre:PTSG_09104"/>